<evidence type="ECO:0000256" key="2">
    <source>
        <dbReference type="ARBA" id="ARBA00010961"/>
    </source>
</evidence>
<proteinExistence type="inferred from homology"/>
<accession>A0A1M7YWE9</accession>
<evidence type="ECO:0000256" key="6">
    <source>
        <dbReference type="RuleBase" id="RU365089"/>
    </source>
</evidence>
<name>A0A1M7YWE9_9VIBR</name>
<evidence type="ECO:0000313" key="9">
    <source>
        <dbReference type="Proteomes" id="UP000184600"/>
    </source>
</evidence>
<keyword evidence="5 6" id="KW-0233">DNA recombination</keyword>
<evidence type="ECO:0000313" key="8">
    <source>
        <dbReference type="EMBL" id="SHO57040.1"/>
    </source>
</evidence>
<keyword evidence="4 6" id="KW-0238">DNA-binding</keyword>
<dbReference type="PANTHER" id="PTHR33217:SF8">
    <property type="entry name" value="MUTATOR FAMILY TRANSPOSASE"/>
    <property type="match status" value="1"/>
</dbReference>
<dbReference type="InterPro" id="IPR001207">
    <property type="entry name" value="Transposase_mutator"/>
</dbReference>
<reference evidence="9" key="1">
    <citation type="submission" date="2016-12" db="EMBL/GenBank/DDBJ databases">
        <authorList>
            <person name="Rodrigo-Torres L."/>
            <person name="Arahal R.D."/>
            <person name="Lucena T."/>
        </authorList>
    </citation>
    <scope>NUCLEOTIDE SEQUENCE [LARGE SCALE GENOMIC DNA]</scope>
</reference>
<dbReference type="GO" id="GO:0003677">
    <property type="term" value="F:DNA binding"/>
    <property type="evidence" value="ECO:0007669"/>
    <property type="project" value="UniProtKB-UniRule"/>
</dbReference>
<keyword evidence="6" id="KW-0814">Transposable element</keyword>
<dbReference type="AlphaFoldDB" id="A0A1M7YWE9"/>
<comment type="function">
    <text evidence="1 6">Required for the transposition of the insertion element.</text>
</comment>
<organism evidence="8 9">
    <name type="scientific">Vibrio quintilis</name>
    <dbReference type="NCBI Taxonomy" id="1117707"/>
    <lineage>
        <taxon>Bacteria</taxon>
        <taxon>Pseudomonadati</taxon>
        <taxon>Pseudomonadota</taxon>
        <taxon>Gammaproteobacteria</taxon>
        <taxon>Vibrionales</taxon>
        <taxon>Vibrionaceae</taxon>
        <taxon>Vibrio</taxon>
    </lineage>
</organism>
<protein>
    <recommendedName>
        <fullName evidence="6">Mutator family transposase</fullName>
    </recommendedName>
</protein>
<evidence type="ECO:0000256" key="7">
    <source>
        <dbReference type="SAM" id="MobiDB-lite"/>
    </source>
</evidence>
<keyword evidence="3 6" id="KW-0815">Transposition</keyword>
<dbReference type="STRING" id="1117707.VQ7734_02809"/>
<evidence type="ECO:0000256" key="1">
    <source>
        <dbReference type="ARBA" id="ARBA00002190"/>
    </source>
</evidence>
<dbReference type="Pfam" id="PF00872">
    <property type="entry name" value="Transposase_mut"/>
    <property type="match status" value="1"/>
</dbReference>
<dbReference type="GO" id="GO:0006313">
    <property type="term" value="P:DNA transposition"/>
    <property type="evidence" value="ECO:0007669"/>
    <property type="project" value="UniProtKB-UniRule"/>
</dbReference>
<dbReference type="EMBL" id="FRFG01000031">
    <property type="protein sequence ID" value="SHO57040.1"/>
    <property type="molecule type" value="Genomic_DNA"/>
</dbReference>
<dbReference type="Proteomes" id="UP000184600">
    <property type="component" value="Unassembled WGS sequence"/>
</dbReference>
<comment type="similarity">
    <text evidence="2 6">Belongs to the transposase mutator family.</text>
</comment>
<keyword evidence="9" id="KW-1185">Reference proteome</keyword>
<dbReference type="PANTHER" id="PTHR33217">
    <property type="entry name" value="TRANSPOSASE FOR INSERTION SEQUENCE ELEMENT IS1081"/>
    <property type="match status" value="1"/>
</dbReference>
<evidence type="ECO:0000256" key="5">
    <source>
        <dbReference type="ARBA" id="ARBA00023172"/>
    </source>
</evidence>
<sequence>MSGEFELEIPHDRNGTFEPQTVKKHQTRLTDEMENNVISMFALGNSYQHIRDYLVDMYGVSVSNGTINAITDRLIPELRAWQERDLDEICPIVWLDAELKGQVL</sequence>
<evidence type="ECO:0000256" key="4">
    <source>
        <dbReference type="ARBA" id="ARBA00023125"/>
    </source>
</evidence>
<dbReference type="GO" id="GO:0004803">
    <property type="term" value="F:transposase activity"/>
    <property type="evidence" value="ECO:0007669"/>
    <property type="project" value="UniProtKB-UniRule"/>
</dbReference>
<evidence type="ECO:0000256" key="3">
    <source>
        <dbReference type="ARBA" id="ARBA00022578"/>
    </source>
</evidence>
<gene>
    <name evidence="8" type="ORF">VQ7734_02809</name>
</gene>
<feature type="region of interest" description="Disordered" evidence="7">
    <location>
        <begin position="1"/>
        <end position="23"/>
    </location>
</feature>